<dbReference type="EMBL" id="PQIB02000001">
    <property type="protein sequence ID" value="RLN42653.1"/>
    <property type="molecule type" value="Genomic_DNA"/>
</dbReference>
<reference evidence="3" key="1">
    <citation type="journal article" date="2019" name="Nat. Commun.">
        <title>The genome of broomcorn millet.</title>
        <authorList>
            <person name="Zou C."/>
            <person name="Miki D."/>
            <person name="Li D."/>
            <person name="Tang Q."/>
            <person name="Xiao L."/>
            <person name="Rajput S."/>
            <person name="Deng P."/>
            <person name="Jia W."/>
            <person name="Huang R."/>
            <person name="Zhang M."/>
            <person name="Sun Y."/>
            <person name="Hu J."/>
            <person name="Fu X."/>
            <person name="Schnable P.S."/>
            <person name="Li F."/>
            <person name="Zhang H."/>
            <person name="Feng B."/>
            <person name="Zhu X."/>
            <person name="Liu R."/>
            <person name="Schnable J.C."/>
            <person name="Zhu J.-K."/>
            <person name="Zhang H."/>
        </authorList>
    </citation>
    <scope>NUCLEOTIDE SEQUENCE [LARGE SCALE GENOMIC DNA]</scope>
</reference>
<evidence type="ECO:0000313" key="2">
    <source>
        <dbReference type="EMBL" id="RLN42653.1"/>
    </source>
</evidence>
<dbReference type="Proteomes" id="UP000275267">
    <property type="component" value="Unassembled WGS sequence"/>
</dbReference>
<sequence>MGECPLLIVEVRAIGYRAPTHRVRHPNDRWLPSAPLRPPPLRRGGRWRPWTRTGLRRSRRAAAGADPAAAAMDPARGLHGEGARRRKRRGGDSSEAMVDDVERPGIRGDGSVGSSAGKQGRGRRGPRLAGGGCRRREAGRRRGPSLCYAGAPTKKLGEEGESPLCPVAAGRGGGQPSRAGDGAEGAGEPRMGGRRRGTALGRPREGRLGCGNILALGRPHTGRTRSDTRVGTGRPCRGDY</sequence>
<organism evidence="2 3">
    <name type="scientific">Panicum miliaceum</name>
    <name type="common">Proso millet</name>
    <name type="synonym">Broomcorn millet</name>
    <dbReference type="NCBI Taxonomy" id="4540"/>
    <lineage>
        <taxon>Eukaryota</taxon>
        <taxon>Viridiplantae</taxon>
        <taxon>Streptophyta</taxon>
        <taxon>Embryophyta</taxon>
        <taxon>Tracheophyta</taxon>
        <taxon>Spermatophyta</taxon>
        <taxon>Magnoliopsida</taxon>
        <taxon>Liliopsida</taxon>
        <taxon>Poales</taxon>
        <taxon>Poaceae</taxon>
        <taxon>PACMAD clade</taxon>
        <taxon>Panicoideae</taxon>
        <taxon>Panicodae</taxon>
        <taxon>Paniceae</taxon>
        <taxon>Panicinae</taxon>
        <taxon>Panicum</taxon>
        <taxon>Panicum sect. Panicum</taxon>
    </lineage>
</organism>
<accession>A0A3L6TQS9</accession>
<protein>
    <submittedName>
        <fullName evidence="2">Uncharacterized protein</fullName>
    </submittedName>
</protein>
<evidence type="ECO:0000313" key="3">
    <source>
        <dbReference type="Proteomes" id="UP000275267"/>
    </source>
</evidence>
<dbReference type="AlphaFoldDB" id="A0A3L6TQS9"/>
<feature type="compositionally biased region" description="Low complexity" evidence="1">
    <location>
        <begin position="61"/>
        <end position="75"/>
    </location>
</feature>
<feature type="region of interest" description="Disordered" evidence="1">
    <location>
        <begin position="25"/>
        <end position="240"/>
    </location>
</feature>
<proteinExistence type="predicted"/>
<gene>
    <name evidence="2" type="ORF">C2845_PM01G46000</name>
</gene>
<keyword evidence="3" id="KW-1185">Reference proteome</keyword>
<name>A0A3L6TQS9_PANMI</name>
<comment type="caution">
    <text evidence="2">The sequence shown here is derived from an EMBL/GenBank/DDBJ whole genome shotgun (WGS) entry which is preliminary data.</text>
</comment>
<evidence type="ECO:0000256" key="1">
    <source>
        <dbReference type="SAM" id="MobiDB-lite"/>
    </source>
</evidence>